<gene>
    <name evidence="1" type="ORF">ABH943_002425</name>
</gene>
<name>A0ABW8MGH1_9BURK</name>
<sequence length="79" mass="8760">MTRNTKRASVRDMVRRNAASARYAVLHGSRELKDVTLFLSLPEPADGVLPVAQRTALGGRSQEVSDTLIDRLLKRNDVV</sequence>
<protein>
    <submittedName>
        <fullName evidence="1">Phage protein gp47/JayE</fullName>
    </submittedName>
</protein>
<reference evidence="1 2" key="2">
    <citation type="submission" date="2024-11" db="EMBL/GenBank/DDBJ databases">
        <title>Using genomics to understand microbial adaptation to soil warming.</title>
        <authorList>
            <person name="Deangelis K.M. PhD."/>
        </authorList>
    </citation>
    <scope>NUCLEOTIDE SEQUENCE [LARGE SCALE GENOMIC DNA]</scope>
    <source>
        <strain evidence="1 2">GAS97</strain>
    </source>
</reference>
<comment type="caution">
    <text evidence="1">The sequence shown here is derived from an EMBL/GenBank/DDBJ whole genome shotgun (WGS) entry which is preliminary data.</text>
</comment>
<accession>A0ABW8MGH1</accession>
<evidence type="ECO:0000313" key="2">
    <source>
        <dbReference type="Proteomes" id="UP001620514"/>
    </source>
</evidence>
<keyword evidence="2" id="KW-1185">Reference proteome</keyword>
<reference evidence="1 2" key="1">
    <citation type="submission" date="2024-10" db="EMBL/GenBank/DDBJ databases">
        <authorList>
            <person name="Deangelis K."/>
            <person name="Huntemann M."/>
            <person name="Clum A."/>
            <person name="Wang J."/>
            <person name="Palaniappan K."/>
            <person name="Ritter S."/>
            <person name="Chen I.-M."/>
            <person name="Stamatis D."/>
            <person name="Reddy T."/>
            <person name="O'Malley R."/>
            <person name="Daum C."/>
            <person name="Ng V."/>
            <person name="Ivanova N."/>
            <person name="Kyrpides N."/>
            <person name="Woyke T."/>
        </authorList>
    </citation>
    <scope>NUCLEOTIDE SEQUENCE [LARGE SCALE GENOMIC DNA]</scope>
    <source>
        <strain evidence="1 2">GAS97</strain>
    </source>
</reference>
<proteinExistence type="predicted"/>
<dbReference type="RefSeq" id="WP_404606651.1">
    <property type="nucleotide sequence ID" value="NZ_JBIYDN010000006.1"/>
</dbReference>
<evidence type="ECO:0000313" key="1">
    <source>
        <dbReference type="EMBL" id="MFK4442409.1"/>
    </source>
</evidence>
<dbReference type="Proteomes" id="UP001620514">
    <property type="component" value="Unassembled WGS sequence"/>
</dbReference>
<dbReference type="EMBL" id="JBIYDN010000006">
    <property type="protein sequence ID" value="MFK4442409.1"/>
    <property type="molecule type" value="Genomic_DNA"/>
</dbReference>
<organism evidence="1 2">
    <name type="scientific">Caballeronia udeis</name>
    <dbReference type="NCBI Taxonomy" id="1232866"/>
    <lineage>
        <taxon>Bacteria</taxon>
        <taxon>Pseudomonadati</taxon>
        <taxon>Pseudomonadota</taxon>
        <taxon>Betaproteobacteria</taxon>
        <taxon>Burkholderiales</taxon>
        <taxon>Burkholderiaceae</taxon>
        <taxon>Caballeronia</taxon>
    </lineage>
</organism>